<gene>
    <name evidence="1" type="ORF">FIV34_04115</name>
</gene>
<accession>A0A4Y5YZM1</accession>
<dbReference type="EMBL" id="CP041046">
    <property type="protein sequence ID" value="QDE38442.1"/>
    <property type="molecule type" value="Genomic_DNA"/>
</dbReference>
<evidence type="ECO:0008006" key="3">
    <source>
        <dbReference type="Google" id="ProtNLM"/>
    </source>
</evidence>
<dbReference type="RefSeq" id="WP_139979945.1">
    <property type="nucleotide sequence ID" value="NZ_CP041046.1"/>
</dbReference>
<dbReference type="KEGG" id="lpy:FIV34_04115"/>
<organism evidence="1 2">
    <name type="scientific">Luteibacter pinisoli</name>
    <dbReference type="NCBI Taxonomy" id="2589080"/>
    <lineage>
        <taxon>Bacteria</taxon>
        <taxon>Pseudomonadati</taxon>
        <taxon>Pseudomonadota</taxon>
        <taxon>Gammaproteobacteria</taxon>
        <taxon>Lysobacterales</taxon>
        <taxon>Rhodanobacteraceae</taxon>
        <taxon>Luteibacter</taxon>
    </lineage>
</organism>
<dbReference type="InterPro" id="IPR005335">
    <property type="entry name" value="Terminase_ssu"/>
</dbReference>
<dbReference type="GO" id="GO:0051276">
    <property type="term" value="P:chromosome organization"/>
    <property type="evidence" value="ECO:0007669"/>
    <property type="project" value="InterPro"/>
</dbReference>
<dbReference type="Proteomes" id="UP000316093">
    <property type="component" value="Chromosome"/>
</dbReference>
<sequence length="182" mass="19184">MPKALTPKQQKFVAALVAGKTGVDAAIAAGYPAKSAKNAAYQLTHDNQAVCAELARIAAALSQKADYNAHKAVAEIDGKIVAAEGAKQFGAVAKFLELKMRAFGLLRDKLDVNVTSHIDIGSALDDARSRALQRPMRDLPVVIDAESVGAHAPQLNGPIDLKSTVRPRGDDGGSFFEAGMYD</sequence>
<reference evidence="1 2" key="1">
    <citation type="submission" date="2019-06" db="EMBL/GenBank/DDBJ databases">
        <title>A complete genome sequence for Luteibacter pinisoli MAH-14.</title>
        <authorList>
            <person name="Baltrus D.A."/>
        </authorList>
    </citation>
    <scope>NUCLEOTIDE SEQUENCE [LARGE SCALE GENOMIC DNA]</scope>
    <source>
        <strain evidence="1 2">MAH-14</strain>
    </source>
</reference>
<dbReference type="AlphaFoldDB" id="A0A4Y5YZM1"/>
<dbReference type="Pfam" id="PF03592">
    <property type="entry name" value="Terminase_2"/>
    <property type="match status" value="1"/>
</dbReference>
<dbReference type="OrthoDB" id="8756642at2"/>
<evidence type="ECO:0000313" key="1">
    <source>
        <dbReference type="EMBL" id="QDE38442.1"/>
    </source>
</evidence>
<protein>
    <recommendedName>
        <fullName evidence="3">Terminase small subunit</fullName>
    </recommendedName>
</protein>
<dbReference type="Gene3D" id="1.10.10.1400">
    <property type="entry name" value="Terminase, small subunit, N-terminal DNA-binding domain, HTH motif"/>
    <property type="match status" value="1"/>
</dbReference>
<dbReference type="InterPro" id="IPR038713">
    <property type="entry name" value="Terminase_Gp1_N_sf"/>
</dbReference>
<proteinExistence type="predicted"/>
<keyword evidence="2" id="KW-1185">Reference proteome</keyword>
<evidence type="ECO:0000313" key="2">
    <source>
        <dbReference type="Proteomes" id="UP000316093"/>
    </source>
</evidence>
<name>A0A4Y5YZM1_9GAMM</name>